<evidence type="ECO:0000313" key="2">
    <source>
        <dbReference type="Proteomes" id="UP000500767"/>
    </source>
</evidence>
<name>A0A6M8HV60_9PROT</name>
<evidence type="ECO:0000313" key="1">
    <source>
        <dbReference type="EMBL" id="QKE92190.1"/>
    </source>
</evidence>
<reference evidence="1 2" key="1">
    <citation type="journal article" date="2014" name="World J. Microbiol. Biotechnol.">
        <title>Biodiversity and physiological characteristics of Antarctic and Arctic lichens-associated bacteria.</title>
        <authorList>
            <person name="Lee Y.M."/>
            <person name="Kim E.H."/>
            <person name="Lee H.K."/>
            <person name="Hong S.G."/>
        </authorList>
    </citation>
    <scope>NUCLEOTIDE SEQUENCE [LARGE SCALE GENOMIC DNA]</scope>
    <source>
        <strain evidence="1 2">PAMC 26569</strain>
    </source>
</reference>
<dbReference type="Gene3D" id="3.40.50.300">
    <property type="entry name" value="P-loop containing nucleotide triphosphate hydrolases"/>
    <property type="match status" value="1"/>
</dbReference>
<keyword evidence="2" id="KW-1185">Reference proteome</keyword>
<dbReference type="AlphaFoldDB" id="A0A6M8HV60"/>
<dbReference type="SUPFAM" id="SSF52540">
    <property type="entry name" value="P-loop containing nucleoside triphosphate hydrolases"/>
    <property type="match status" value="1"/>
</dbReference>
<dbReference type="Proteomes" id="UP000500767">
    <property type="component" value="Chromosome"/>
</dbReference>
<accession>A0A6M8HV60</accession>
<proteinExistence type="predicted"/>
<organism evidence="1 2">
    <name type="scientific">Lichenicola cladoniae</name>
    <dbReference type="NCBI Taxonomy" id="1484109"/>
    <lineage>
        <taxon>Bacteria</taxon>
        <taxon>Pseudomonadati</taxon>
        <taxon>Pseudomonadota</taxon>
        <taxon>Alphaproteobacteria</taxon>
        <taxon>Acetobacterales</taxon>
        <taxon>Acetobacteraceae</taxon>
        <taxon>Lichenicola</taxon>
    </lineage>
</organism>
<dbReference type="RefSeq" id="WP_171836974.1">
    <property type="nucleotide sequence ID" value="NZ_CP053708.1"/>
</dbReference>
<gene>
    <name evidence="1" type="ORF">HN018_21055</name>
</gene>
<dbReference type="EMBL" id="CP053708">
    <property type="protein sequence ID" value="QKE92190.1"/>
    <property type="molecule type" value="Genomic_DNA"/>
</dbReference>
<dbReference type="InterPro" id="IPR027417">
    <property type="entry name" value="P-loop_NTPase"/>
</dbReference>
<sequence length="180" mass="19711">MVFGISGVGKTTACQSYVNVHPDYLYQRASTILQTAHGLAAETLRTALPSSVISNQDVLASAITSFKDANPDKNILLDSHAVIDNDVVLIEIPLEIIAALAPDGFILLEADASLIKDRRKKGLRKRPSRMINQIQAEAEAERRVVMSYANSLDRPLVRDTVYYGFDLANAVNQLKAKMAL</sequence>
<dbReference type="KEGG" id="lck:HN018_21055"/>
<protein>
    <submittedName>
        <fullName evidence="1">AAA family ATPase</fullName>
    </submittedName>
</protein>
<dbReference type="Pfam" id="PF13207">
    <property type="entry name" value="AAA_17"/>
    <property type="match status" value="1"/>
</dbReference>